<dbReference type="GO" id="GO:0015630">
    <property type="term" value="C:microtubule cytoskeleton"/>
    <property type="evidence" value="ECO:0007669"/>
    <property type="project" value="InterPro"/>
</dbReference>
<dbReference type="GO" id="GO:0000226">
    <property type="term" value="P:microtubule cytoskeleton organization"/>
    <property type="evidence" value="ECO:0007669"/>
    <property type="project" value="InterPro"/>
</dbReference>
<feature type="compositionally biased region" description="Basic residues" evidence="7">
    <location>
        <begin position="28"/>
        <end position="37"/>
    </location>
</feature>
<feature type="compositionally biased region" description="Basic and acidic residues" evidence="7">
    <location>
        <begin position="424"/>
        <end position="450"/>
    </location>
</feature>
<dbReference type="InterPro" id="IPR008604">
    <property type="entry name" value="MAP7_fam"/>
</dbReference>
<feature type="compositionally biased region" description="Polar residues" evidence="7">
    <location>
        <begin position="478"/>
        <end position="496"/>
    </location>
</feature>
<keyword evidence="3" id="KW-0963">Cytoplasm</keyword>
<dbReference type="InterPro" id="IPR051483">
    <property type="entry name" value="MAP7_domain-containing"/>
</dbReference>
<keyword evidence="5" id="KW-0206">Cytoskeleton</keyword>
<evidence type="ECO:0000256" key="3">
    <source>
        <dbReference type="ARBA" id="ARBA00022490"/>
    </source>
</evidence>
<feature type="compositionally biased region" description="Basic and acidic residues" evidence="7">
    <location>
        <begin position="806"/>
        <end position="829"/>
    </location>
</feature>
<dbReference type="PANTHER" id="PTHR15073:SF2">
    <property type="entry name" value="MAP7 DOMAIN-CONTAINING PROTEIN 1"/>
    <property type="match status" value="1"/>
</dbReference>
<feature type="region of interest" description="Disordered" evidence="7">
    <location>
        <begin position="366"/>
        <end position="884"/>
    </location>
</feature>
<sequence length="914" mass="102460">MYALPEVHCHGCPRFRSPHLQRCEARPPKRAYQKRKLTSSLIFSAAETSLKEDSTSHGKGDATEIPPARENNMLKLEGEETTRPQNETPSSSQEPASSADGTASHTNVPVTPPKAHSNTQNDAVVSPSTDETTESSSKEDSSPHTPFPKSSGSSPVPGVSSAPSPTAAVASPRPKQDAQKAEERQKLAKERREERAKYLAAKKSVWLEKEEKAKQLREKQLQDRRKRLEEQRVKADKRRAVLEERQRLKYEKNKERYEAVIQRSAKKTWAEIRQQRWSWAGALHQNSPASKNGTNRCSISAVNLPKHVDSIINKRLSKSSATLWNSPSRNRSTPLSAWESSIVDRLMTPTLSFLARSRSAATLIGSRKDLGKGHPARSPAIPVCPRSASASPLTPCANQRPHIACAERRKTTGSASTTPRKRRDSSPKKKEKKDKERENEKEKNALAREKILKRRQSTPTSKSRLSAALEISNRVKNRPSSPKQRTVSPSPGSSPATPHKPPSPRNVQPSPKARPKTDRAREERRMKESPLKARADTPVKGKDRKEEVKADEKEGRASTPFLPEAAKGPDVGDAAPKAKEGPTGGSELAPVSAAAPPPVPALVATPTPAAPSLAVASPSKPIAGTTDREEAARLLAEKRRQAREQREREEEERREQEERERVLREEKARRDAEEKVQREAEARRLQEERKQQEEMRRLQEEAKLKKEAEEKLRAEQEEMERLQKQREEAEARAREEAEKQRQEREKHFQKEEQERSERKKRLEEIMKRTRKSDAVDKKKTMNGKEDRQDPNVITDTVKSAEGSVNVEEKEARTPNSQDGEKKAEADHAPRSLPANEMVQPVPLVNGLQSEKHKNGLSSKDSQQDFEEVIQLPNHVGSSHGERGLGLPNDPIIAFTDEPFLKKPVVQPHQITEVL</sequence>
<feature type="region of interest" description="Disordered" evidence="7">
    <location>
        <begin position="11"/>
        <end position="195"/>
    </location>
</feature>
<comment type="caution">
    <text evidence="8">The sequence shown here is derived from an EMBL/GenBank/DDBJ whole genome shotgun (WGS) entry which is preliminary data.</text>
</comment>
<reference evidence="8" key="1">
    <citation type="journal article" date="2022" name="bioRxiv">
        <title>Sequencing and chromosome-scale assembly of the giantPleurodeles waltlgenome.</title>
        <authorList>
            <person name="Brown T."/>
            <person name="Elewa A."/>
            <person name="Iarovenko S."/>
            <person name="Subramanian E."/>
            <person name="Araus A.J."/>
            <person name="Petzold A."/>
            <person name="Susuki M."/>
            <person name="Suzuki K.-i.T."/>
            <person name="Hayashi T."/>
            <person name="Toyoda A."/>
            <person name="Oliveira C."/>
            <person name="Osipova E."/>
            <person name="Leigh N.D."/>
            <person name="Simon A."/>
            <person name="Yun M.H."/>
        </authorList>
    </citation>
    <scope>NUCLEOTIDE SEQUENCE</scope>
    <source>
        <strain evidence="8">20211129_DDA</strain>
        <tissue evidence="8">Liver</tissue>
    </source>
</reference>
<protein>
    <recommendedName>
        <fullName evidence="10">MAP7 domain-containing protein 1</fullName>
    </recommendedName>
</protein>
<dbReference type="Pfam" id="PF05672">
    <property type="entry name" value="MAP7"/>
    <property type="match status" value="1"/>
</dbReference>
<feature type="compositionally biased region" description="Basic and acidic residues" evidence="7">
    <location>
        <begin position="626"/>
        <end position="789"/>
    </location>
</feature>
<evidence type="ECO:0000313" key="9">
    <source>
        <dbReference type="Proteomes" id="UP001066276"/>
    </source>
</evidence>
<keyword evidence="4 6" id="KW-0175">Coiled coil</keyword>
<name>A0AAV7TJK1_PLEWA</name>
<evidence type="ECO:0000256" key="7">
    <source>
        <dbReference type="SAM" id="MobiDB-lite"/>
    </source>
</evidence>
<feature type="compositionally biased region" description="Low complexity" evidence="7">
    <location>
        <begin position="601"/>
        <end position="619"/>
    </location>
</feature>
<evidence type="ECO:0000256" key="6">
    <source>
        <dbReference type="SAM" id="Coils"/>
    </source>
</evidence>
<proteinExistence type="inferred from homology"/>
<feature type="compositionally biased region" description="Basic and acidic residues" evidence="7">
    <location>
        <begin position="49"/>
        <end position="62"/>
    </location>
</feature>
<evidence type="ECO:0000256" key="4">
    <source>
        <dbReference type="ARBA" id="ARBA00023054"/>
    </source>
</evidence>
<comment type="similarity">
    <text evidence="2">Belongs to the MAP7 family.</text>
</comment>
<gene>
    <name evidence="8" type="ORF">NDU88_002067</name>
</gene>
<evidence type="ECO:0000256" key="5">
    <source>
        <dbReference type="ARBA" id="ARBA00023212"/>
    </source>
</evidence>
<organism evidence="8 9">
    <name type="scientific">Pleurodeles waltl</name>
    <name type="common">Iberian ribbed newt</name>
    <dbReference type="NCBI Taxonomy" id="8319"/>
    <lineage>
        <taxon>Eukaryota</taxon>
        <taxon>Metazoa</taxon>
        <taxon>Chordata</taxon>
        <taxon>Craniata</taxon>
        <taxon>Vertebrata</taxon>
        <taxon>Euteleostomi</taxon>
        <taxon>Amphibia</taxon>
        <taxon>Batrachia</taxon>
        <taxon>Caudata</taxon>
        <taxon>Salamandroidea</taxon>
        <taxon>Salamandridae</taxon>
        <taxon>Pleurodelinae</taxon>
        <taxon>Pleurodeles</taxon>
    </lineage>
</organism>
<feature type="compositionally biased region" description="Low complexity" evidence="7">
    <location>
        <begin position="147"/>
        <end position="173"/>
    </location>
</feature>
<accession>A0AAV7TJK1</accession>
<evidence type="ECO:0000313" key="8">
    <source>
        <dbReference type="EMBL" id="KAJ1176800.1"/>
    </source>
</evidence>
<evidence type="ECO:0008006" key="10">
    <source>
        <dbReference type="Google" id="ProtNLM"/>
    </source>
</evidence>
<dbReference type="AlphaFoldDB" id="A0AAV7TJK1"/>
<feature type="coiled-coil region" evidence="6">
    <location>
        <begin position="211"/>
        <end position="245"/>
    </location>
</feature>
<evidence type="ECO:0000256" key="1">
    <source>
        <dbReference type="ARBA" id="ARBA00004245"/>
    </source>
</evidence>
<feature type="compositionally biased region" description="Basic and acidic residues" evidence="7">
    <location>
        <begin position="174"/>
        <end position="195"/>
    </location>
</feature>
<feature type="compositionally biased region" description="Polar residues" evidence="7">
    <location>
        <begin position="83"/>
        <end position="109"/>
    </location>
</feature>
<evidence type="ECO:0000256" key="2">
    <source>
        <dbReference type="ARBA" id="ARBA00007525"/>
    </source>
</evidence>
<comment type="subcellular location">
    <subcellularLocation>
        <location evidence="1">Cytoplasm</location>
        <location evidence="1">Cytoskeleton</location>
    </subcellularLocation>
</comment>
<dbReference type="EMBL" id="JANPWB010000006">
    <property type="protein sequence ID" value="KAJ1176800.1"/>
    <property type="molecule type" value="Genomic_DNA"/>
</dbReference>
<dbReference type="PANTHER" id="PTHR15073">
    <property type="entry name" value="MICROTUBULE-ASSOCIATED PROTEIN"/>
    <property type="match status" value="1"/>
</dbReference>
<feature type="compositionally biased region" description="Basic and acidic residues" evidence="7">
    <location>
        <begin position="515"/>
        <end position="556"/>
    </location>
</feature>
<keyword evidence="9" id="KW-1185">Reference proteome</keyword>
<dbReference type="Proteomes" id="UP001066276">
    <property type="component" value="Chromosome 3_2"/>
</dbReference>